<evidence type="ECO:0000313" key="3">
    <source>
        <dbReference type="Proteomes" id="UP001232245"/>
    </source>
</evidence>
<organism evidence="2 3">
    <name type="scientific">Metabacillus niabensis</name>
    <dbReference type="NCBI Taxonomy" id="324854"/>
    <lineage>
        <taxon>Bacteria</taxon>
        <taxon>Bacillati</taxon>
        <taxon>Bacillota</taxon>
        <taxon>Bacilli</taxon>
        <taxon>Bacillales</taxon>
        <taxon>Bacillaceae</taxon>
        <taxon>Metabacillus</taxon>
    </lineage>
</organism>
<reference evidence="2 3" key="1">
    <citation type="submission" date="2023-07" db="EMBL/GenBank/DDBJ databases">
        <title>Genomic Encyclopedia of Type Strains, Phase IV (KMG-IV): sequencing the most valuable type-strain genomes for metagenomic binning, comparative biology and taxonomic classification.</title>
        <authorList>
            <person name="Goeker M."/>
        </authorList>
    </citation>
    <scope>NUCLEOTIDE SEQUENCE [LARGE SCALE GENOMIC DNA]</scope>
    <source>
        <strain evidence="2 3">DSM 17723</strain>
    </source>
</reference>
<protein>
    <submittedName>
        <fullName evidence="2">Uncharacterized protein</fullName>
    </submittedName>
</protein>
<accession>A0ABT9Z186</accession>
<proteinExistence type="predicted"/>
<dbReference type="RefSeq" id="WP_174881622.1">
    <property type="nucleotide sequence ID" value="NZ_CADEPK010000386.1"/>
</dbReference>
<gene>
    <name evidence="2" type="ORF">J2S02_002350</name>
</gene>
<dbReference type="EMBL" id="JAUSTZ010000003">
    <property type="protein sequence ID" value="MDQ0226006.1"/>
    <property type="molecule type" value="Genomic_DNA"/>
</dbReference>
<comment type="caution">
    <text evidence="2">The sequence shown here is derived from an EMBL/GenBank/DDBJ whole genome shotgun (WGS) entry which is preliminary data.</text>
</comment>
<sequence length="130" mass="14981">MRINENPVTREKLAHYADLMVRKKEIETELDELKKDFNDYFDSSVGKQGKGEIIIGEYKLQRQIRKTEKYSQEATVSRLEELNLHELIQKKPDEGKIKSALNLGLLKKEDLDGCVSTIYSHAISVKQTIS</sequence>
<keyword evidence="3" id="KW-1185">Reference proteome</keyword>
<feature type="coiled-coil region" evidence="1">
    <location>
        <begin position="16"/>
        <end position="43"/>
    </location>
</feature>
<evidence type="ECO:0000313" key="2">
    <source>
        <dbReference type="EMBL" id="MDQ0226006.1"/>
    </source>
</evidence>
<dbReference type="Proteomes" id="UP001232245">
    <property type="component" value="Unassembled WGS sequence"/>
</dbReference>
<evidence type="ECO:0000256" key="1">
    <source>
        <dbReference type="SAM" id="Coils"/>
    </source>
</evidence>
<keyword evidence="1" id="KW-0175">Coiled coil</keyword>
<name>A0ABT9Z186_9BACI</name>